<dbReference type="EMBL" id="JAMJPK010000005">
    <property type="protein sequence ID" value="MCL7941208.1"/>
    <property type="molecule type" value="Genomic_DNA"/>
</dbReference>
<reference evidence="1" key="1">
    <citation type="submission" date="2022-05" db="EMBL/GenBank/DDBJ databases">
        <title>Halomonas geminus sp. nov. and Halomonas llamarensis sp. nov. isolated from high-altitude salars of the Atacama Desert.</title>
        <authorList>
            <person name="Hintersatz C."/>
            <person name="Rojas L.A."/>
            <person name="Wei T.-S."/>
            <person name="Kutschke S."/>
            <person name="Lehmann F."/>
            <person name="Jain R."/>
            <person name="Pollmann K."/>
        </authorList>
    </citation>
    <scope>NUCLEOTIDE SEQUENCE</scope>
    <source>
        <strain evidence="1">ATCH28</strain>
    </source>
</reference>
<dbReference type="Proteomes" id="UP001165369">
    <property type="component" value="Unassembled WGS sequence"/>
</dbReference>
<proteinExistence type="predicted"/>
<name>A0ABT0T2V9_9GAMM</name>
<gene>
    <name evidence="1" type="ORF">M8009_13020</name>
</gene>
<dbReference type="InterPro" id="IPR021497">
    <property type="entry name" value="GTA_holin_3TM"/>
</dbReference>
<evidence type="ECO:0000313" key="1">
    <source>
        <dbReference type="EMBL" id="MCL7941208.1"/>
    </source>
</evidence>
<accession>A0ABT0T2V9</accession>
<protein>
    <submittedName>
        <fullName evidence="1">Holin family protein</fullName>
    </submittedName>
</protein>
<dbReference type="RefSeq" id="WP_250061791.1">
    <property type="nucleotide sequence ID" value="NZ_JAMJPK010000005.1"/>
</dbReference>
<organism evidence="1 2">
    <name type="scientific">Halomonas gemina</name>
    <dbReference type="NCBI Taxonomy" id="2945105"/>
    <lineage>
        <taxon>Bacteria</taxon>
        <taxon>Pseudomonadati</taxon>
        <taxon>Pseudomonadota</taxon>
        <taxon>Gammaproteobacteria</taxon>
        <taxon>Oceanospirillales</taxon>
        <taxon>Halomonadaceae</taxon>
        <taxon>Halomonas</taxon>
    </lineage>
</organism>
<comment type="caution">
    <text evidence="1">The sequence shown here is derived from an EMBL/GenBank/DDBJ whole genome shotgun (WGS) entry which is preliminary data.</text>
</comment>
<dbReference type="Pfam" id="PF11351">
    <property type="entry name" value="GTA_holin_3TM"/>
    <property type="match status" value="1"/>
</dbReference>
<sequence>MEWSDVAKTVGKVAPVAGSLLAGAAGERVGRLVAGAMGVEAQPEAVAQAVQADPEAALKLRAIEADLEDTLIQGRAQVVTAEAQSESWLARSWRPLTMLAFVGLIGLHWLGLTSDTLTEGEVVLVLEIVKVGLGGYVVGRSAEKITRTATGNGLLERLRTSLAAPKS</sequence>
<keyword evidence="2" id="KW-1185">Reference proteome</keyword>
<evidence type="ECO:0000313" key="2">
    <source>
        <dbReference type="Proteomes" id="UP001165369"/>
    </source>
</evidence>